<protein>
    <submittedName>
        <fullName evidence="1">Uncharacterized protein</fullName>
    </submittedName>
</protein>
<reference evidence="1" key="1">
    <citation type="submission" date="2023-10" db="EMBL/GenBank/DDBJ databases">
        <title>Genome assemblies of two species of porcelain crab, Petrolisthes cinctipes and Petrolisthes manimaculis (Anomura: Porcellanidae).</title>
        <authorList>
            <person name="Angst P."/>
        </authorList>
    </citation>
    <scope>NUCLEOTIDE SEQUENCE</scope>
    <source>
        <strain evidence="1">PB745_01</strain>
        <tissue evidence="1">Gill</tissue>
    </source>
</reference>
<sequence length="115" mass="12910">MRDAWNGMLEGRSESLLEFVRKIRERIAQALKLDPTTQHFRFVPLESTHNLPLQNNACNTSPVPAQLSPAISIASLASVDVEELRTGDNTALEQAIHKYVTVFFHDNPIKNSKPD</sequence>
<gene>
    <name evidence="1" type="ORF">Pcinc_002950</name>
</gene>
<name>A0AAE1GJZ0_PETCI</name>
<comment type="caution">
    <text evidence="1">The sequence shown here is derived from an EMBL/GenBank/DDBJ whole genome shotgun (WGS) entry which is preliminary data.</text>
</comment>
<organism evidence="1 2">
    <name type="scientific">Petrolisthes cinctipes</name>
    <name type="common">Flat porcelain crab</name>
    <dbReference type="NCBI Taxonomy" id="88211"/>
    <lineage>
        <taxon>Eukaryota</taxon>
        <taxon>Metazoa</taxon>
        <taxon>Ecdysozoa</taxon>
        <taxon>Arthropoda</taxon>
        <taxon>Crustacea</taxon>
        <taxon>Multicrustacea</taxon>
        <taxon>Malacostraca</taxon>
        <taxon>Eumalacostraca</taxon>
        <taxon>Eucarida</taxon>
        <taxon>Decapoda</taxon>
        <taxon>Pleocyemata</taxon>
        <taxon>Anomura</taxon>
        <taxon>Galatheoidea</taxon>
        <taxon>Porcellanidae</taxon>
        <taxon>Petrolisthes</taxon>
    </lineage>
</organism>
<proteinExistence type="predicted"/>
<evidence type="ECO:0000313" key="1">
    <source>
        <dbReference type="EMBL" id="KAK3893266.1"/>
    </source>
</evidence>
<evidence type="ECO:0000313" key="2">
    <source>
        <dbReference type="Proteomes" id="UP001286313"/>
    </source>
</evidence>
<keyword evidence="2" id="KW-1185">Reference proteome</keyword>
<dbReference type="Proteomes" id="UP001286313">
    <property type="component" value="Unassembled WGS sequence"/>
</dbReference>
<dbReference type="AlphaFoldDB" id="A0AAE1GJZ0"/>
<dbReference type="EMBL" id="JAWQEG010000218">
    <property type="protein sequence ID" value="KAK3893266.1"/>
    <property type="molecule type" value="Genomic_DNA"/>
</dbReference>
<accession>A0AAE1GJZ0</accession>